<dbReference type="EMBL" id="LAZR01004230">
    <property type="protein sequence ID" value="KKN10602.1"/>
    <property type="molecule type" value="Genomic_DNA"/>
</dbReference>
<evidence type="ECO:0000313" key="1">
    <source>
        <dbReference type="EMBL" id="KKN10602.1"/>
    </source>
</evidence>
<name>A0A0F9NF39_9ZZZZ</name>
<sequence>MSGEAQEAVQLAVVPIDFQLSLDSSDEAPLICVPHGRNMQVKVRSVGFTVGDVGSGALTLAVEWRDALLTGAGLVTTMATYTVTNVTPTREFDCDDTSIANTADVLGTLIEDLKAGLPLPEYSVTNLTRSLTYNEGAADAALTADQVGQIINDIVDGRIVDVVQTEGTPTDRVFDADSTSEAELADIVSVLHRDLTPTTTLVTGENGVNQGITGYVSLWDGGLILNQGDLLNLEITNTAGTDKEGFSAIVEYQIQRNSGG</sequence>
<proteinExistence type="predicted"/>
<dbReference type="AlphaFoldDB" id="A0A0F9NF39"/>
<accession>A0A0F9NF39</accession>
<protein>
    <submittedName>
        <fullName evidence="1">Uncharacterized protein</fullName>
    </submittedName>
</protein>
<gene>
    <name evidence="1" type="ORF">LCGC14_1034900</name>
</gene>
<organism evidence="1">
    <name type="scientific">marine sediment metagenome</name>
    <dbReference type="NCBI Taxonomy" id="412755"/>
    <lineage>
        <taxon>unclassified sequences</taxon>
        <taxon>metagenomes</taxon>
        <taxon>ecological metagenomes</taxon>
    </lineage>
</organism>
<reference evidence="1" key="1">
    <citation type="journal article" date="2015" name="Nature">
        <title>Complex archaea that bridge the gap between prokaryotes and eukaryotes.</title>
        <authorList>
            <person name="Spang A."/>
            <person name="Saw J.H."/>
            <person name="Jorgensen S.L."/>
            <person name="Zaremba-Niedzwiedzka K."/>
            <person name="Martijn J."/>
            <person name="Lind A.E."/>
            <person name="van Eijk R."/>
            <person name="Schleper C."/>
            <person name="Guy L."/>
            <person name="Ettema T.J."/>
        </authorList>
    </citation>
    <scope>NUCLEOTIDE SEQUENCE</scope>
</reference>
<comment type="caution">
    <text evidence="1">The sequence shown here is derived from an EMBL/GenBank/DDBJ whole genome shotgun (WGS) entry which is preliminary data.</text>
</comment>